<reference evidence="2 3" key="1">
    <citation type="submission" date="2019-01" db="EMBL/GenBank/DDBJ databases">
        <title>Nocardioides guangzhouensis sp. nov., an actinobacterium isolated from soil.</title>
        <authorList>
            <person name="Fu Y."/>
            <person name="Cai Y."/>
            <person name="Lin Z."/>
            <person name="Chen P."/>
        </authorList>
    </citation>
    <scope>NUCLEOTIDE SEQUENCE [LARGE SCALE GENOMIC DNA]</scope>
    <source>
        <strain evidence="2 3">130</strain>
    </source>
</reference>
<comment type="caution">
    <text evidence="2">The sequence shown here is derived from an EMBL/GenBank/DDBJ whole genome shotgun (WGS) entry which is preliminary data.</text>
</comment>
<dbReference type="InterPro" id="IPR027417">
    <property type="entry name" value="P-loop_NTPase"/>
</dbReference>
<dbReference type="EMBL" id="SDKM01000026">
    <property type="protein sequence ID" value="RYP84169.1"/>
    <property type="molecule type" value="Genomic_DNA"/>
</dbReference>
<name>A0A4V1XYR5_9ACTN</name>
<protein>
    <recommendedName>
        <fullName evidence="1">Dynamin N-terminal domain-containing protein</fullName>
    </recommendedName>
</protein>
<evidence type="ECO:0000313" key="2">
    <source>
        <dbReference type="EMBL" id="RYP84169.1"/>
    </source>
</evidence>
<dbReference type="Pfam" id="PF00350">
    <property type="entry name" value="Dynamin_N"/>
    <property type="match status" value="1"/>
</dbReference>
<dbReference type="Gene3D" id="3.40.50.300">
    <property type="entry name" value="P-loop containing nucleotide triphosphate hydrolases"/>
    <property type="match status" value="1"/>
</dbReference>
<dbReference type="SUPFAM" id="SSF52540">
    <property type="entry name" value="P-loop containing nucleoside triphosphate hydrolases"/>
    <property type="match status" value="1"/>
</dbReference>
<gene>
    <name evidence="2" type="ORF">EKO23_17030</name>
</gene>
<dbReference type="Proteomes" id="UP000295198">
    <property type="component" value="Unassembled WGS sequence"/>
</dbReference>
<dbReference type="AlphaFoldDB" id="A0A4V1XYR5"/>
<dbReference type="OrthoDB" id="4379468at2"/>
<dbReference type="InterPro" id="IPR045063">
    <property type="entry name" value="Dynamin_N"/>
</dbReference>
<organism evidence="2 3">
    <name type="scientific">Nocardioides guangzhouensis</name>
    <dbReference type="NCBI Taxonomy" id="2497878"/>
    <lineage>
        <taxon>Bacteria</taxon>
        <taxon>Bacillati</taxon>
        <taxon>Actinomycetota</taxon>
        <taxon>Actinomycetes</taxon>
        <taxon>Propionibacteriales</taxon>
        <taxon>Nocardioidaceae</taxon>
        <taxon>Nocardioides</taxon>
    </lineage>
</organism>
<sequence length="487" mass="51849">MAEDLIERIGALADDARRTAVSAEAVDALDAIVGRLDGPVRLAISGKVKAGKSTLLNAIIGEGLAPTDAGECTRVVTWYSFSPRPYAELVLHDGTRTERPYVRGEGALEVDLGGHSADAIDHMEIGWPSSRLESVVLIDTPGIDSISAEVSARTHRAMSAEGGRVPDADAVLYLLRHTHSSDIRFLESFHDDAVAEGTPVNAVGVLSRADEIGSARLDAMTVAERVARRYRSEPRLHRLCPVVVPVNGLLGYAAATLREDEYAAVVAIARGPKEEISNLLLTADRLARGESPVGVPAEARAGLLDRLGLFGVRLSVELVRSGAVATSTELCARLAETSGLDHLRGVVLRQFDTRARVLKARSAVTGLRELFQRGDCGDGDALLHRLEQITAGAHEFEEVRVLLELRSGELSINADREAELDLLMGGSGHAPGRRLGLADDASAEEIRSAAIAALATWQGVEQHPLSSRATQIAARAATRTIEGLLVG</sequence>
<proteinExistence type="predicted"/>
<feature type="domain" description="Dynamin N-terminal" evidence="1">
    <location>
        <begin position="43"/>
        <end position="179"/>
    </location>
</feature>
<evidence type="ECO:0000313" key="3">
    <source>
        <dbReference type="Proteomes" id="UP000295198"/>
    </source>
</evidence>
<keyword evidence="3" id="KW-1185">Reference proteome</keyword>
<accession>A0A4V1XYR5</accession>
<evidence type="ECO:0000259" key="1">
    <source>
        <dbReference type="Pfam" id="PF00350"/>
    </source>
</evidence>
<dbReference type="RefSeq" id="WP_134719319.1">
    <property type="nucleotide sequence ID" value="NZ_SDKM01000026.1"/>
</dbReference>